<sequence>MSKRNSLLGLQPQQMRHLLFAAGALLRLLLLAYGEWQDSHMAVKFTDIDYKVYTDAAERILKGGSPYERHTYRYSPLVAYFCLPNLLGCPFFGKLLFCCVDMAVALLIEQVLWMIYMERQQQKQQQLQDKPLTGRQCESIGGGENNSSSGNMSSTSSKCSSEEYPLHTFLLPSFCWLFHPVVATVSARGNADSIPCLLVLLTVAAVRARKLILSAVLYGLAVHLKVYPVIYGVPILLSMQRGALGLSQQQQEQQLLYLLRLGSPAMAATTTLNALLANYNASAGRYGFPFVFESYLYHATRSDHRHNMSPYFYLLYLDSVAPVKGLSVALLLPQLLCALLLGCFFAASNLEAGLFLETVAFVALNKVCTTQYFLWWLCLLPFAVGATDMKKNTLLQTGLAMAVFQVACLFWLFFGYKLEFEGKPVFLELSLTSAAFASSQMGLVVFFSHKIRSQNKTRRAEDGVSVPSEAAALERKRV</sequence>
<dbReference type="EMBL" id="HG711822">
    <property type="protein sequence ID" value="CDJ49735.1"/>
    <property type="molecule type" value="Genomic_DNA"/>
</dbReference>
<dbReference type="AlphaFoldDB" id="U6LPL2"/>
<reference evidence="12" key="2">
    <citation type="submission" date="2013-10" db="EMBL/GenBank/DDBJ databases">
        <authorList>
            <person name="Aslett M."/>
        </authorList>
    </citation>
    <scope>NUCLEOTIDE SEQUENCE [LARGE SCALE GENOMIC DNA]</scope>
    <source>
        <strain evidence="12">Houghton</strain>
    </source>
</reference>
<dbReference type="GO" id="GO:1990529">
    <property type="term" value="C:glycosylphosphatidylinositol-mannosyltransferase I complex"/>
    <property type="evidence" value="ECO:0007669"/>
    <property type="project" value="TreeGrafter"/>
</dbReference>
<comment type="function">
    <text evidence="11">Catalytic subunit of the glycosylphosphatidylinositol-mannosyltransferase I complex which catalyzes the transfer of the first mannose, via an alpha-1,4 bond from a dolichol-phosphate-mannose (Dol-P-Man) to the glucosaminyl acyl phosphatidylinositol (GlcN-(acyl)PI) intermediate to generate alpha-D-Man-(1-&gt;4)-alpha-D-GlcN-(1-&gt;6)-(1-radyl,2-acyl-sn-glycero-3-phospho)-2-acyl-inositol and participates in the sixth step of the glycosylphosphatidylinositol-anchor biosynthesis.</text>
</comment>
<dbReference type="Pfam" id="PF05007">
    <property type="entry name" value="Mannosyl_trans"/>
    <property type="match status" value="1"/>
</dbReference>
<evidence type="ECO:0000256" key="9">
    <source>
        <dbReference type="ARBA" id="ARBA00022989"/>
    </source>
</evidence>
<evidence type="ECO:0000256" key="5">
    <source>
        <dbReference type="ARBA" id="ARBA00022676"/>
    </source>
</evidence>
<evidence type="ECO:0000256" key="10">
    <source>
        <dbReference type="ARBA" id="ARBA00023136"/>
    </source>
</evidence>
<keyword evidence="6 11" id="KW-0808">Transferase</keyword>
<dbReference type="OrthoDB" id="1741594at2759"/>
<evidence type="ECO:0000313" key="12">
    <source>
        <dbReference type="EMBL" id="CDJ49735.1"/>
    </source>
</evidence>
<keyword evidence="5 11" id="KW-0328">Glycosyltransferase</keyword>
<keyword evidence="7 11" id="KW-0812">Transmembrane</keyword>
<feature type="transmembrane region" description="Helical" evidence="11">
    <location>
        <begin position="257"/>
        <end position="276"/>
    </location>
</feature>
<dbReference type="GO" id="GO:0005789">
    <property type="term" value="C:endoplasmic reticulum membrane"/>
    <property type="evidence" value="ECO:0007669"/>
    <property type="project" value="UniProtKB-SubCell"/>
</dbReference>
<comment type="similarity">
    <text evidence="3 11">Belongs to the PIGM family.</text>
</comment>
<dbReference type="UniPathway" id="UPA00196"/>
<dbReference type="EC" id="2.4.1.-" evidence="11"/>
<evidence type="ECO:0000256" key="7">
    <source>
        <dbReference type="ARBA" id="ARBA00022692"/>
    </source>
</evidence>
<evidence type="ECO:0000256" key="4">
    <source>
        <dbReference type="ARBA" id="ARBA00022502"/>
    </source>
</evidence>
<feature type="transmembrane region" description="Helical" evidence="11">
    <location>
        <begin position="326"/>
        <end position="347"/>
    </location>
</feature>
<accession>U6LPL2</accession>
<dbReference type="PANTHER" id="PTHR12886">
    <property type="entry name" value="PIG-M MANNOSYLTRANSFERASE"/>
    <property type="match status" value="1"/>
</dbReference>
<keyword evidence="8 11" id="KW-0256">Endoplasmic reticulum</keyword>
<comment type="subcellular location">
    <subcellularLocation>
        <location evidence="1 11">Endoplasmic reticulum membrane</location>
        <topology evidence="1 11">Multi-pass membrane protein</topology>
    </subcellularLocation>
</comment>
<keyword evidence="4 11" id="KW-0337">GPI-anchor biosynthesis</keyword>
<name>U6LPL2_9EIME</name>
<keyword evidence="10 11" id="KW-0472">Membrane</keyword>
<gene>
    <name evidence="12" type="ORF">EBH_0068130</name>
</gene>
<feature type="transmembrane region" description="Helical" evidence="11">
    <location>
        <begin position="359"/>
        <end position="382"/>
    </location>
</feature>
<dbReference type="GO" id="GO:0006506">
    <property type="term" value="P:GPI anchor biosynthetic process"/>
    <property type="evidence" value="ECO:0007669"/>
    <property type="project" value="UniProtKB-UniPathway"/>
</dbReference>
<keyword evidence="9 11" id="KW-1133">Transmembrane helix</keyword>
<dbReference type="Proteomes" id="UP000030750">
    <property type="component" value="Unassembled WGS sequence"/>
</dbReference>
<dbReference type="PANTHER" id="PTHR12886:SF0">
    <property type="entry name" value="GPI MANNOSYLTRANSFERASE 1"/>
    <property type="match status" value="1"/>
</dbReference>
<evidence type="ECO:0000256" key="8">
    <source>
        <dbReference type="ARBA" id="ARBA00022824"/>
    </source>
</evidence>
<feature type="transmembrane region" description="Helical" evidence="11">
    <location>
        <begin position="394"/>
        <end position="414"/>
    </location>
</feature>
<evidence type="ECO:0000256" key="1">
    <source>
        <dbReference type="ARBA" id="ARBA00004477"/>
    </source>
</evidence>
<dbReference type="InterPro" id="IPR007704">
    <property type="entry name" value="PIG-M"/>
</dbReference>
<protein>
    <recommendedName>
        <fullName evidence="11">GPI mannosyltransferase 1</fullName>
        <ecNumber evidence="11">2.4.1.-</ecNumber>
    </recommendedName>
    <alternativeName>
        <fullName evidence="11">GPI mannosyltransferase I</fullName>
    </alternativeName>
</protein>
<evidence type="ECO:0000256" key="6">
    <source>
        <dbReference type="ARBA" id="ARBA00022679"/>
    </source>
</evidence>
<feature type="transmembrane region" description="Helical" evidence="11">
    <location>
        <begin position="91"/>
        <end position="116"/>
    </location>
</feature>
<organism evidence="12 13">
    <name type="scientific">Eimeria brunetti</name>
    <dbReference type="NCBI Taxonomy" id="51314"/>
    <lineage>
        <taxon>Eukaryota</taxon>
        <taxon>Sar</taxon>
        <taxon>Alveolata</taxon>
        <taxon>Apicomplexa</taxon>
        <taxon>Conoidasida</taxon>
        <taxon>Coccidia</taxon>
        <taxon>Eucoccidiorida</taxon>
        <taxon>Eimeriorina</taxon>
        <taxon>Eimeriidae</taxon>
        <taxon>Eimeria</taxon>
    </lineage>
</organism>
<feature type="transmembrane region" description="Helical" evidence="11">
    <location>
        <begin position="426"/>
        <end position="449"/>
    </location>
</feature>
<feature type="transmembrane region" description="Helical" evidence="11">
    <location>
        <begin position="215"/>
        <end position="237"/>
    </location>
</feature>
<dbReference type="GO" id="GO:0051751">
    <property type="term" value="F:alpha-1,4-mannosyltransferase activity"/>
    <property type="evidence" value="ECO:0007669"/>
    <property type="project" value="InterPro"/>
</dbReference>
<proteinExistence type="inferred from homology"/>
<evidence type="ECO:0000256" key="2">
    <source>
        <dbReference type="ARBA" id="ARBA00004687"/>
    </source>
</evidence>
<evidence type="ECO:0000313" key="13">
    <source>
        <dbReference type="Proteomes" id="UP000030750"/>
    </source>
</evidence>
<dbReference type="GO" id="GO:0004376">
    <property type="term" value="F:GPI mannosyltransferase activity"/>
    <property type="evidence" value="ECO:0007669"/>
    <property type="project" value="InterPro"/>
</dbReference>
<evidence type="ECO:0000256" key="3">
    <source>
        <dbReference type="ARBA" id="ARBA00011071"/>
    </source>
</evidence>
<dbReference type="VEuPathDB" id="ToxoDB:EBH_0068130"/>
<comment type="pathway">
    <text evidence="2 11">Glycolipid biosynthesis; glycosylphosphatidylinositol-anchor biosynthesis.</text>
</comment>
<reference evidence="12" key="1">
    <citation type="submission" date="2013-10" db="EMBL/GenBank/DDBJ databases">
        <title>Genomic analysis of the causative agents of coccidiosis in chickens.</title>
        <authorList>
            <person name="Reid A.J."/>
            <person name="Blake D."/>
            <person name="Billington K."/>
            <person name="Browne H."/>
            <person name="Dunn M."/>
            <person name="Hung S."/>
            <person name="Kawahara F."/>
            <person name="Miranda-Saavedra D."/>
            <person name="Mourier T."/>
            <person name="Nagra H."/>
            <person name="Otto T.D."/>
            <person name="Rawlings N."/>
            <person name="Sanchez A."/>
            <person name="Sanders M."/>
            <person name="Subramaniam C."/>
            <person name="Tay Y."/>
            <person name="Dear P."/>
            <person name="Doerig C."/>
            <person name="Gruber A."/>
            <person name="Parkinson J."/>
            <person name="Shirley M."/>
            <person name="Wan K.L."/>
            <person name="Berriman M."/>
            <person name="Tomley F."/>
            <person name="Pain A."/>
        </authorList>
    </citation>
    <scope>NUCLEOTIDE SEQUENCE [LARGE SCALE GENOMIC DNA]</scope>
    <source>
        <strain evidence="12">Houghton</strain>
    </source>
</reference>
<keyword evidence="13" id="KW-1185">Reference proteome</keyword>
<evidence type="ECO:0000256" key="11">
    <source>
        <dbReference type="RuleBase" id="RU365064"/>
    </source>
</evidence>